<dbReference type="Gene3D" id="3.30.2010.10">
    <property type="entry name" value="Metalloproteases ('zincins'), catalytic domain"/>
    <property type="match status" value="1"/>
</dbReference>
<evidence type="ECO:0000256" key="5">
    <source>
        <dbReference type="ARBA" id="ARBA00023049"/>
    </source>
</evidence>
<dbReference type="Pfam" id="PF01435">
    <property type="entry name" value="Peptidase_M48"/>
    <property type="match status" value="1"/>
</dbReference>
<evidence type="ECO:0000256" key="1">
    <source>
        <dbReference type="ARBA" id="ARBA00022670"/>
    </source>
</evidence>
<feature type="domain" description="Peptidase M48" evidence="8">
    <location>
        <begin position="162"/>
        <end position="328"/>
    </location>
</feature>
<keyword evidence="3 6" id="KW-0378">Hydrolase</keyword>
<comment type="similarity">
    <text evidence="6">Belongs to the peptidase M48 family.</text>
</comment>
<sequence length="370" mass="40259">MSWRRVGAVAVLGGMLGACHATDRPAFIAQVEKGMEDNRRQMNRDVAARKASLGTLTASLTGCPMERRQAYEMDAEQEYALGRAVAARQLATLGVEPLPATDPLARYVDQVGQYLTLVAEAVGNSSAPDRAHRPERILENRPWPLAGYRFLVLPMDEARATGSPSGTVMISTGFLRKLQSEEELAAVLAHEVAHVQRGHGVEVLKAFMCHQTARQESSAALRAFGQRIESNARASTGGSALRSSKDSTVLGELLGGAAEGAASLYREGFPKDFELEADRISVRLLAAAGYDPRAVTWLLQRMSTEAPAKHAWVRTHPKFEERMETVGERLKTMGAEQPHPPQEAVAQRTKRFQAAMEPLKAPPAGQQASR</sequence>
<dbReference type="PANTHER" id="PTHR22726">
    <property type="entry name" value="METALLOENDOPEPTIDASE OMA1"/>
    <property type="match status" value="1"/>
</dbReference>
<evidence type="ECO:0000256" key="2">
    <source>
        <dbReference type="ARBA" id="ARBA00022723"/>
    </source>
</evidence>
<keyword evidence="2" id="KW-0479">Metal-binding</keyword>
<organism evidence="9 10">
    <name type="scientific">Hyalangium rubrum</name>
    <dbReference type="NCBI Taxonomy" id="3103134"/>
    <lineage>
        <taxon>Bacteria</taxon>
        <taxon>Pseudomonadati</taxon>
        <taxon>Myxococcota</taxon>
        <taxon>Myxococcia</taxon>
        <taxon>Myxococcales</taxon>
        <taxon>Cystobacterineae</taxon>
        <taxon>Archangiaceae</taxon>
        <taxon>Hyalangium</taxon>
    </lineage>
</organism>
<feature type="region of interest" description="Disordered" evidence="7">
    <location>
        <begin position="333"/>
        <end position="370"/>
    </location>
</feature>
<dbReference type="InterPro" id="IPR001915">
    <property type="entry name" value="Peptidase_M48"/>
</dbReference>
<evidence type="ECO:0000256" key="3">
    <source>
        <dbReference type="ARBA" id="ARBA00022801"/>
    </source>
</evidence>
<keyword evidence="1 6" id="KW-0645">Protease</keyword>
<evidence type="ECO:0000256" key="7">
    <source>
        <dbReference type="SAM" id="MobiDB-lite"/>
    </source>
</evidence>
<dbReference type="EC" id="3.4.24.-" evidence="9"/>
<gene>
    <name evidence="9" type="ORF">SYV04_02015</name>
</gene>
<evidence type="ECO:0000259" key="8">
    <source>
        <dbReference type="Pfam" id="PF01435"/>
    </source>
</evidence>
<keyword evidence="4 6" id="KW-0862">Zinc</keyword>
<evidence type="ECO:0000256" key="4">
    <source>
        <dbReference type="ARBA" id="ARBA00022833"/>
    </source>
</evidence>
<comment type="caution">
    <text evidence="9">The sequence shown here is derived from an EMBL/GenBank/DDBJ whole genome shotgun (WGS) entry which is preliminary data.</text>
</comment>
<evidence type="ECO:0000256" key="6">
    <source>
        <dbReference type="RuleBase" id="RU003983"/>
    </source>
</evidence>
<accession>A0ABU5GXC2</accession>
<evidence type="ECO:0000313" key="9">
    <source>
        <dbReference type="EMBL" id="MDY7225133.1"/>
    </source>
</evidence>
<proteinExistence type="inferred from homology"/>
<dbReference type="InterPro" id="IPR051156">
    <property type="entry name" value="Mito/Outer_Membr_Metalloprot"/>
</dbReference>
<dbReference type="EMBL" id="JAXIVS010000001">
    <property type="protein sequence ID" value="MDY7225133.1"/>
    <property type="molecule type" value="Genomic_DNA"/>
</dbReference>
<protein>
    <submittedName>
        <fullName evidence="9">M48 family metalloprotease</fullName>
        <ecNumber evidence="9">3.4.24.-</ecNumber>
    </submittedName>
</protein>
<reference evidence="9 10" key="1">
    <citation type="submission" date="2023-12" db="EMBL/GenBank/DDBJ databases">
        <title>the genome sequence of Hyalangium sp. s54d21.</title>
        <authorList>
            <person name="Zhang X."/>
        </authorList>
    </citation>
    <scope>NUCLEOTIDE SEQUENCE [LARGE SCALE GENOMIC DNA]</scope>
    <source>
        <strain evidence="10">s54d21</strain>
    </source>
</reference>
<dbReference type="GO" id="GO:0008237">
    <property type="term" value="F:metallopeptidase activity"/>
    <property type="evidence" value="ECO:0007669"/>
    <property type="project" value="UniProtKB-KW"/>
</dbReference>
<keyword evidence="10" id="KW-1185">Reference proteome</keyword>
<keyword evidence="5 6" id="KW-0482">Metalloprotease</keyword>
<comment type="cofactor">
    <cofactor evidence="6">
        <name>Zn(2+)</name>
        <dbReference type="ChEBI" id="CHEBI:29105"/>
    </cofactor>
    <text evidence="6">Binds 1 zinc ion per subunit.</text>
</comment>
<evidence type="ECO:0000313" key="10">
    <source>
        <dbReference type="Proteomes" id="UP001291309"/>
    </source>
</evidence>
<dbReference type="Proteomes" id="UP001291309">
    <property type="component" value="Unassembled WGS sequence"/>
</dbReference>
<dbReference type="PROSITE" id="PS51257">
    <property type="entry name" value="PROKAR_LIPOPROTEIN"/>
    <property type="match status" value="1"/>
</dbReference>
<name>A0ABU5GXC2_9BACT</name>
<dbReference type="PANTHER" id="PTHR22726:SF1">
    <property type="entry name" value="METALLOENDOPEPTIDASE OMA1, MITOCHONDRIAL"/>
    <property type="match status" value="1"/>
</dbReference>
<dbReference type="RefSeq" id="WP_321543851.1">
    <property type="nucleotide sequence ID" value="NZ_JAXIVS010000001.1"/>
</dbReference>